<reference evidence="2" key="1">
    <citation type="journal article" date="2021" name="PeerJ">
        <title>Extensive microbial diversity within the chicken gut microbiome revealed by metagenomics and culture.</title>
        <authorList>
            <person name="Gilroy R."/>
            <person name="Ravi A."/>
            <person name="Getino M."/>
            <person name="Pursley I."/>
            <person name="Horton D.L."/>
            <person name="Alikhan N.F."/>
            <person name="Baker D."/>
            <person name="Gharbi K."/>
            <person name="Hall N."/>
            <person name="Watson M."/>
            <person name="Adriaenssens E.M."/>
            <person name="Foster-Nyarko E."/>
            <person name="Jarju S."/>
            <person name="Secka A."/>
            <person name="Antonio M."/>
            <person name="Oren A."/>
            <person name="Chaudhuri R.R."/>
            <person name="La Ragione R."/>
            <person name="Hildebrand F."/>
            <person name="Pallen M.J."/>
        </authorList>
    </citation>
    <scope>NUCLEOTIDE SEQUENCE</scope>
    <source>
        <strain evidence="2">ChiGjej3B3-7470</strain>
    </source>
</reference>
<dbReference type="EMBL" id="DYZF01000256">
    <property type="protein sequence ID" value="HJE52308.1"/>
    <property type="molecule type" value="Genomic_DNA"/>
</dbReference>
<evidence type="ECO:0000259" key="1">
    <source>
        <dbReference type="Pfam" id="PF11350"/>
    </source>
</evidence>
<dbReference type="Pfam" id="PF11350">
    <property type="entry name" value="DUF3152"/>
    <property type="match status" value="1"/>
</dbReference>
<dbReference type="SUPFAM" id="SSF69318">
    <property type="entry name" value="Integrin alpha N-terminal domain"/>
    <property type="match status" value="1"/>
</dbReference>
<feature type="domain" description="DUF3152" evidence="1">
    <location>
        <begin position="233"/>
        <end position="392"/>
    </location>
</feature>
<dbReference type="AlphaFoldDB" id="A0A921EPP6"/>
<dbReference type="Proteomes" id="UP000712713">
    <property type="component" value="Unassembled WGS sequence"/>
</dbReference>
<proteinExistence type="predicted"/>
<dbReference type="InterPro" id="IPR028994">
    <property type="entry name" value="Integrin_alpha_N"/>
</dbReference>
<gene>
    <name evidence="2" type="ORF">K8V15_10125</name>
</gene>
<name>A0A921EPP6_9ACTN</name>
<protein>
    <submittedName>
        <fullName evidence="2">DUF3152 domain-containing protein</fullName>
    </submittedName>
</protein>
<dbReference type="SUPFAM" id="SSF55486">
    <property type="entry name" value="Metalloproteases ('zincins'), catalytic domain"/>
    <property type="match status" value="1"/>
</dbReference>
<accession>A0A921EPP6</accession>
<evidence type="ECO:0000313" key="2">
    <source>
        <dbReference type="EMBL" id="HJE52308.1"/>
    </source>
</evidence>
<evidence type="ECO:0000313" key="3">
    <source>
        <dbReference type="Proteomes" id="UP000712713"/>
    </source>
</evidence>
<dbReference type="PANTHER" id="PTHR44103:SF1">
    <property type="entry name" value="PROPROTEIN CONVERTASE P"/>
    <property type="match status" value="1"/>
</dbReference>
<sequence>MLVAADATLLFYPATGPERYTGPFKIGQGWGAALELQSVDWDSDGDADLIARFSDGRLIAYYGNGRGGFKKTVQIGRGWHGMRTWAPVQRSAAGHPAIISTSFEGRLSVYPTEGKGRFLTPHHLGYGWASLPHIVGAGDWDKNGRSDLLVVDEHARLRLYSASQSGTSFAVSQIGYGWGAFTRLASVRDTARGTSILAQTADGKLFAYRGSYRGSSQNWLGAPMGESVLGTVPWSASGTRSVVPGSASGSGNGVRLSYQVEVEAGLPADARVFANHVHAILNDDRGWRRSFDRVSSGGSMRVVLASPAFVERLCPGLDTRGYTSCRYGNNVVINMARWAGSTLPFERAGGSLDVYRDYVINHESGHYLGNGHVTCPGAGRLAPVMQQQTHGVLPCAPNGWPHP</sequence>
<dbReference type="InterPro" id="IPR022603">
    <property type="entry name" value="DUF3152"/>
</dbReference>
<reference evidence="2" key="2">
    <citation type="submission" date="2021-09" db="EMBL/GenBank/DDBJ databases">
        <authorList>
            <person name="Gilroy R."/>
        </authorList>
    </citation>
    <scope>NUCLEOTIDE SEQUENCE</scope>
    <source>
        <strain evidence="2">ChiGjej3B3-7470</strain>
    </source>
</reference>
<comment type="caution">
    <text evidence="2">The sequence shown here is derived from an EMBL/GenBank/DDBJ whole genome shotgun (WGS) entry which is preliminary data.</text>
</comment>
<organism evidence="2 3">
    <name type="scientific">Tessaracoccus flavescens</name>
    <dbReference type="NCBI Taxonomy" id="399497"/>
    <lineage>
        <taxon>Bacteria</taxon>
        <taxon>Bacillati</taxon>
        <taxon>Actinomycetota</taxon>
        <taxon>Actinomycetes</taxon>
        <taxon>Propionibacteriales</taxon>
        <taxon>Propionibacteriaceae</taxon>
        <taxon>Tessaracoccus</taxon>
    </lineage>
</organism>
<dbReference type="PANTHER" id="PTHR44103">
    <property type="entry name" value="PROPROTEIN CONVERTASE P"/>
    <property type="match status" value="1"/>
</dbReference>